<feature type="transmembrane region" description="Helical" evidence="7">
    <location>
        <begin position="108"/>
        <end position="128"/>
    </location>
</feature>
<evidence type="ECO:0000256" key="3">
    <source>
        <dbReference type="ARBA" id="ARBA00022475"/>
    </source>
</evidence>
<reference evidence="9 10" key="1">
    <citation type="submission" date="2019-01" db="EMBL/GenBank/DDBJ databases">
        <title>Genome sequencing of strain FW100M-2.</title>
        <authorList>
            <person name="Heo J."/>
            <person name="Kim S.-J."/>
            <person name="Kim J.-S."/>
            <person name="Hong S.-B."/>
            <person name="Kwon S.-W."/>
        </authorList>
    </citation>
    <scope>NUCLEOTIDE SEQUENCE [LARGE SCALE GENOMIC DNA]</scope>
    <source>
        <strain evidence="9 10">FW100M-2</strain>
    </source>
</reference>
<dbReference type="PROSITE" id="PS50928">
    <property type="entry name" value="ABC_TM1"/>
    <property type="match status" value="1"/>
</dbReference>
<evidence type="ECO:0000256" key="5">
    <source>
        <dbReference type="ARBA" id="ARBA00022989"/>
    </source>
</evidence>
<sequence>MQWKKRLLEWPLHVMLLPGILITLLFSYVPIMGIVIAFQKFSPAKGIFHSKWIGLDNFRYMLEMPNFTSVIWNTVYIAVLKIVASLIVPILFALLLNEIAGAFFKRTIQTIIYFPYFLSWVILGGILVDILSPSGGIVNDILGLFGIKPIFFLGNENWFPYTLVLTDTWKHFGYGTIVYLAALAGIDQSLYEAATMDGASRWKQVLHVTLPGILPIVTLMTVLSLGNVLNAGFEQVFNLYSPMVYSTGDIIDTLVYRIGLLDAQYGVATAVGLFKSVVAFVLIAISNKLASRYAGYRIF</sequence>
<gene>
    <name evidence="9" type="ORF">ET464_01570</name>
</gene>
<dbReference type="GO" id="GO:0005886">
    <property type="term" value="C:plasma membrane"/>
    <property type="evidence" value="ECO:0007669"/>
    <property type="project" value="UniProtKB-SubCell"/>
</dbReference>
<dbReference type="KEGG" id="pprt:ET464_01570"/>
<dbReference type="Gene3D" id="1.10.3720.10">
    <property type="entry name" value="MetI-like"/>
    <property type="match status" value="1"/>
</dbReference>
<dbReference type="InterPro" id="IPR000515">
    <property type="entry name" value="MetI-like"/>
</dbReference>
<comment type="subcellular location">
    <subcellularLocation>
        <location evidence="1 7">Cell membrane</location>
        <topology evidence="1 7">Multi-pass membrane protein</topology>
    </subcellularLocation>
</comment>
<dbReference type="PANTHER" id="PTHR43227:SF11">
    <property type="entry name" value="BLL4140 PROTEIN"/>
    <property type="match status" value="1"/>
</dbReference>
<dbReference type="EMBL" id="CP035492">
    <property type="protein sequence ID" value="QAY65264.1"/>
    <property type="molecule type" value="Genomic_DNA"/>
</dbReference>
<feature type="transmembrane region" description="Helical" evidence="7">
    <location>
        <begin position="212"/>
        <end position="233"/>
    </location>
</feature>
<comment type="similarity">
    <text evidence="7">Belongs to the binding-protein-dependent transport system permease family.</text>
</comment>
<dbReference type="CDD" id="cd06261">
    <property type="entry name" value="TM_PBP2"/>
    <property type="match status" value="1"/>
</dbReference>
<organism evidence="9 10">
    <name type="scientific">Paenibacillus protaetiae</name>
    <dbReference type="NCBI Taxonomy" id="2509456"/>
    <lineage>
        <taxon>Bacteria</taxon>
        <taxon>Bacillati</taxon>
        <taxon>Bacillota</taxon>
        <taxon>Bacilli</taxon>
        <taxon>Bacillales</taxon>
        <taxon>Paenibacillaceae</taxon>
        <taxon>Paenibacillus</taxon>
    </lineage>
</organism>
<keyword evidence="6 7" id="KW-0472">Membrane</keyword>
<evidence type="ECO:0000259" key="8">
    <source>
        <dbReference type="PROSITE" id="PS50928"/>
    </source>
</evidence>
<keyword evidence="4 7" id="KW-0812">Transmembrane</keyword>
<keyword evidence="10" id="KW-1185">Reference proteome</keyword>
<feature type="transmembrane region" description="Helical" evidence="7">
    <location>
        <begin position="12"/>
        <end position="38"/>
    </location>
</feature>
<evidence type="ECO:0000256" key="7">
    <source>
        <dbReference type="RuleBase" id="RU363032"/>
    </source>
</evidence>
<feature type="transmembrane region" description="Helical" evidence="7">
    <location>
        <begin position="70"/>
        <end position="96"/>
    </location>
</feature>
<evidence type="ECO:0000256" key="2">
    <source>
        <dbReference type="ARBA" id="ARBA00022448"/>
    </source>
</evidence>
<evidence type="ECO:0000313" key="10">
    <source>
        <dbReference type="Proteomes" id="UP000293568"/>
    </source>
</evidence>
<dbReference type="RefSeq" id="WP_129437661.1">
    <property type="nucleotide sequence ID" value="NZ_CP035492.1"/>
</dbReference>
<evidence type="ECO:0000256" key="1">
    <source>
        <dbReference type="ARBA" id="ARBA00004651"/>
    </source>
</evidence>
<evidence type="ECO:0000313" key="9">
    <source>
        <dbReference type="EMBL" id="QAY65264.1"/>
    </source>
</evidence>
<keyword evidence="2 7" id="KW-0813">Transport</keyword>
<dbReference type="GO" id="GO:0055085">
    <property type="term" value="P:transmembrane transport"/>
    <property type="evidence" value="ECO:0007669"/>
    <property type="project" value="InterPro"/>
</dbReference>
<name>A0A4P6EQY0_9BACL</name>
<evidence type="ECO:0000256" key="6">
    <source>
        <dbReference type="ARBA" id="ARBA00023136"/>
    </source>
</evidence>
<dbReference type="OrthoDB" id="9785836at2"/>
<evidence type="ECO:0000256" key="4">
    <source>
        <dbReference type="ARBA" id="ARBA00022692"/>
    </source>
</evidence>
<keyword evidence="3" id="KW-1003">Cell membrane</keyword>
<protein>
    <submittedName>
        <fullName evidence="9">Sugar ABC transporter permease</fullName>
    </submittedName>
</protein>
<feature type="transmembrane region" description="Helical" evidence="7">
    <location>
        <begin position="263"/>
        <end position="285"/>
    </location>
</feature>
<dbReference type="AlphaFoldDB" id="A0A4P6EQY0"/>
<keyword evidence="5 7" id="KW-1133">Transmembrane helix</keyword>
<dbReference type="Pfam" id="PF00528">
    <property type="entry name" value="BPD_transp_1"/>
    <property type="match status" value="1"/>
</dbReference>
<dbReference type="Proteomes" id="UP000293568">
    <property type="component" value="Chromosome"/>
</dbReference>
<dbReference type="InterPro" id="IPR035906">
    <property type="entry name" value="MetI-like_sf"/>
</dbReference>
<dbReference type="InterPro" id="IPR050809">
    <property type="entry name" value="UgpAE/MalFG_permease"/>
</dbReference>
<accession>A0A4P6EQY0</accession>
<feature type="domain" description="ABC transmembrane type-1" evidence="8">
    <location>
        <begin position="71"/>
        <end position="286"/>
    </location>
</feature>
<feature type="transmembrane region" description="Helical" evidence="7">
    <location>
        <begin position="172"/>
        <end position="191"/>
    </location>
</feature>
<dbReference type="SUPFAM" id="SSF161098">
    <property type="entry name" value="MetI-like"/>
    <property type="match status" value="1"/>
</dbReference>
<proteinExistence type="inferred from homology"/>
<dbReference type="PANTHER" id="PTHR43227">
    <property type="entry name" value="BLL4140 PROTEIN"/>
    <property type="match status" value="1"/>
</dbReference>